<reference evidence="2" key="1">
    <citation type="submission" date="2023-12" db="EMBL/GenBank/DDBJ databases">
        <authorList>
            <person name="Brown T."/>
        </authorList>
    </citation>
    <scope>NUCLEOTIDE SEQUENCE</scope>
</reference>
<proteinExistence type="predicted"/>
<protein>
    <submittedName>
        <fullName evidence="2">Uncharacterized protein</fullName>
    </submittedName>
</protein>
<keyword evidence="1" id="KW-1133">Transmembrane helix</keyword>
<accession>A0ABN9ZI24</accession>
<gene>
    <name evidence="2" type="ORF">MPIPNATIZW_LOCUS6020</name>
</gene>
<keyword evidence="1" id="KW-0812">Transmembrane</keyword>
<evidence type="ECO:0000313" key="3">
    <source>
        <dbReference type="Proteomes" id="UP001314169"/>
    </source>
</evidence>
<keyword evidence="1" id="KW-0472">Membrane</keyword>
<feature type="transmembrane region" description="Helical" evidence="1">
    <location>
        <begin position="20"/>
        <end position="41"/>
    </location>
</feature>
<evidence type="ECO:0000256" key="1">
    <source>
        <dbReference type="SAM" id="Phobius"/>
    </source>
</evidence>
<name>A0ABN9ZI24_PIPNA</name>
<dbReference type="EMBL" id="OY882873">
    <property type="protein sequence ID" value="CAK6437714.1"/>
    <property type="molecule type" value="Genomic_DNA"/>
</dbReference>
<organism evidence="2 3">
    <name type="scientific">Pipistrellus nathusii</name>
    <name type="common">Nathusius' pipistrelle</name>
    <dbReference type="NCBI Taxonomy" id="59473"/>
    <lineage>
        <taxon>Eukaryota</taxon>
        <taxon>Metazoa</taxon>
        <taxon>Chordata</taxon>
        <taxon>Craniata</taxon>
        <taxon>Vertebrata</taxon>
        <taxon>Euteleostomi</taxon>
        <taxon>Mammalia</taxon>
        <taxon>Eutheria</taxon>
        <taxon>Laurasiatheria</taxon>
        <taxon>Chiroptera</taxon>
        <taxon>Yangochiroptera</taxon>
        <taxon>Vespertilionidae</taxon>
        <taxon>Pipistrellus</taxon>
    </lineage>
</organism>
<evidence type="ECO:0000313" key="2">
    <source>
        <dbReference type="EMBL" id="CAK6437714.1"/>
    </source>
</evidence>
<sequence>MGDPSSHETTIPFLSCLSHPIPFGFSYLNVLIDFCIFFFFLRETCCFLTSVGGHGKAPVPSVCRGLLWPGWGSNPPSMCMGGPRKICTGWWAGKGITACQMFKLFFTNIYKCHGPALVNKGSFGDT</sequence>
<keyword evidence="3" id="KW-1185">Reference proteome</keyword>
<dbReference type="Proteomes" id="UP001314169">
    <property type="component" value="Chromosome 16"/>
</dbReference>